<dbReference type="PIRSF" id="PIRSF005572">
    <property type="entry name" value="NifS"/>
    <property type="match status" value="1"/>
</dbReference>
<evidence type="ECO:0000256" key="2">
    <source>
        <dbReference type="ARBA" id="ARBA00010447"/>
    </source>
</evidence>
<dbReference type="Pfam" id="PF00266">
    <property type="entry name" value="Aminotran_5"/>
    <property type="match status" value="1"/>
</dbReference>
<dbReference type="EMBL" id="FPBT01000006">
    <property type="protein sequence ID" value="SFU46196.1"/>
    <property type="molecule type" value="Genomic_DNA"/>
</dbReference>
<dbReference type="InterPro" id="IPR010969">
    <property type="entry name" value="Cys_dSase-rel_unknwn_funct"/>
</dbReference>
<dbReference type="EC" id="2.8.1.7" evidence="3"/>
<evidence type="ECO:0000256" key="1">
    <source>
        <dbReference type="ARBA" id="ARBA00001933"/>
    </source>
</evidence>
<dbReference type="PANTHER" id="PTHR43586:SF4">
    <property type="entry name" value="ISOPENICILLIN N EPIMERASE"/>
    <property type="match status" value="1"/>
</dbReference>
<dbReference type="GO" id="GO:0031071">
    <property type="term" value="F:cysteine desulfurase activity"/>
    <property type="evidence" value="ECO:0007669"/>
    <property type="project" value="UniProtKB-EC"/>
</dbReference>
<evidence type="ECO:0000256" key="3">
    <source>
        <dbReference type="ARBA" id="ARBA00012239"/>
    </source>
</evidence>
<proteinExistence type="inferred from homology"/>
<keyword evidence="4" id="KW-0663">Pyridoxal phosphate</keyword>
<dbReference type="InterPro" id="IPR015424">
    <property type="entry name" value="PyrdxlP-dep_Trfase"/>
</dbReference>
<name>A0A1I7GD73_9FIRM</name>
<keyword evidence="8" id="KW-1185">Reference proteome</keyword>
<protein>
    <recommendedName>
        <fullName evidence="3">cysteine desulfurase</fullName>
        <ecNumber evidence="3">2.8.1.7</ecNumber>
    </recommendedName>
</protein>
<dbReference type="InterPro" id="IPR016454">
    <property type="entry name" value="Cysteine_dSase"/>
</dbReference>
<dbReference type="OrthoDB" id="9804366at2"/>
<dbReference type="InterPro" id="IPR000192">
    <property type="entry name" value="Aminotrans_V_dom"/>
</dbReference>
<dbReference type="PANTHER" id="PTHR43586">
    <property type="entry name" value="CYSTEINE DESULFURASE"/>
    <property type="match status" value="1"/>
</dbReference>
<dbReference type="NCBIfam" id="TIGR01977">
    <property type="entry name" value="am_tr_V_EF2568"/>
    <property type="match status" value="1"/>
</dbReference>
<feature type="domain" description="Aminotransferase class V" evidence="6">
    <location>
        <begin position="4"/>
        <end position="372"/>
    </location>
</feature>
<sequence length="390" mass="41935">MRKVYLDNGSTSYPKAPGVGEAMSDFIIHVGCNVGRGGYETAYQMGEVIYETRQQLCELFHFPEPKNVVFTPSVTYSLNYVIRGFLKPGDHVIMSSMEHNAVARPVKAMEAAGCAVSIAPCTPEGQIIPEELEKCFRENTKLVVTTHASNVCGTILDVETVSRICHERNVPYVIDSAQSAGIIPIDFTKLGLAALCVTGHKGLLGPQGIGAMLLTDEMAQAMDPVILGGTGSASHLLTMPDFMPDKFEAGTLNLPGIVGLHAALKYLKETGIEKIRELENARVDQFIGGVTKIPGVRVIGLPTSEGRVPVVSLDFQGIDNADVSFLLDSDYGIMTRCALHCAPLAHQTLGTFPEGTVRFAFGHTTTEEEVEYAVRAISDIMGDGSAASRE</sequence>
<evidence type="ECO:0000256" key="5">
    <source>
        <dbReference type="ARBA" id="ARBA00050776"/>
    </source>
</evidence>
<comment type="cofactor">
    <cofactor evidence="1">
        <name>pyridoxal 5'-phosphate</name>
        <dbReference type="ChEBI" id="CHEBI:597326"/>
    </cofactor>
</comment>
<accession>A0A1I7GD73</accession>
<dbReference type="Gene3D" id="3.90.1150.10">
    <property type="entry name" value="Aspartate Aminotransferase, domain 1"/>
    <property type="match status" value="1"/>
</dbReference>
<evidence type="ECO:0000313" key="8">
    <source>
        <dbReference type="Proteomes" id="UP000198817"/>
    </source>
</evidence>
<dbReference type="RefSeq" id="WP_090163117.1">
    <property type="nucleotide sequence ID" value="NZ_CACWQI010000018.1"/>
</dbReference>
<evidence type="ECO:0000259" key="6">
    <source>
        <dbReference type="Pfam" id="PF00266"/>
    </source>
</evidence>
<reference evidence="7 8" key="1">
    <citation type="submission" date="2016-10" db="EMBL/GenBank/DDBJ databases">
        <authorList>
            <person name="de Groot N.N."/>
        </authorList>
    </citation>
    <scope>NUCLEOTIDE SEQUENCE [LARGE SCALE GENOMIC DNA]</scope>
    <source>
        <strain evidence="7 8">KHGC13</strain>
    </source>
</reference>
<dbReference type="InterPro" id="IPR015422">
    <property type="entry name" value="PyrdxlP-dep_Trfase_small"/>
</dbReference>
<comment type="catalytic activity">
    <reaction evidence="5">
        <text>(sulfur carrier)-H + L-cysteine = (sulfur carrier)-SH + L-alanine</text>
        <dbReference type="Rhea" id="RHEA:43892"/>
        <dbReference type="Rhea" id="RHEA-COMP:14737"/>
        <dbReference type="Rhea" id="RHEA-COMP:14739"/>
        <dbReference type="ChEBI" id="CHEBI:29917"/>
        <dbReference type="ChEBI" id="CHEBI:35235"/>
        <dbReference type="ChEBI" id="CHEBI:57972"/>
        <dbReference type="ChEBI" id="CHEBI:64428"/>
        <dbReference type="EC" id="2.8.1.7"/>
    </reaction>
</comment>
<dbReference type="AlphaFoldDB" id="A0A1I7GD73"/>
<comment type="similarity">
    <text evidence="2">Belongs to the class-V pyridoxal-phosphate-dependent aminotransferase family. Csd subfamily.</text>
</comment>
<dbReference type="InterPro" id="IPR015421">
    <property type="entry name" value="PyrdxlP-dep_Trfase_major"/>
</dbReference>
<gene>
    <name evidence="7" type="ORF">SAMN05216508_10620</name>
</gene>
<organism evidence="7 8">
    <name type="scientific">Eubacterium pyruvativorans</name>
    <dbReference type="NCBI Taxonomy" id="155865"/>
    <lineage>
        <taxon>Bacteria</taxon>
        <taxon>Bacillati</taxon>
        <taxon>Bacillota</taxon>
        <taxon>Clostridia</taxon>
        <taxon>Eubacteriales</taxon>
        <taxon>Eubacteriaceae</taxon>
        <taxon>Eubacterium</taxon>
    </lineage>
</organism>
<dbReference type="Gene3D" id="3.40.640.10">
    <property type="entry name" value="Type I PLP-dependent aspartate aminotransferase-like (Major domain)"/>
    <property type="match status" value="1"/>
</dbReference>
<evidence type="ECO:0000313" key="7">
    <source>
        <dbReference type="EMBL" id="SFU46196.1"/>
    </source>
</evidence>
<dbReference type="GeneID" id="78354444"/>
<dbReference type="SUPFAM" id="SSF53383">
    <property type="entry name" value="PLP-dependent transferases"/>
    <property type="match status" value="1"/>
</dbReference>
<dbReference type="STRING" id="155865.SAMN05216515_10720"/>
<dbReference type="Proteomes" id="UP000198817">
    <property type="component" value="Unassembled WGS sequence"/>
</dbReference>
<evidence type="ECO:0000256" key="4">
    <source>
        <dbReference type="ARBA" id="ARBA00022898"/>
    </source>
</evidence>